<dbReference type="CDD" id="cd03384">
    <property type="entry name" value="PAP2_wunen"/>
    <property type="match status" value="1"/>
</dbReference>
<name>T1EGJ1_HELRO</name>
<dbReference type="AlphaFoldDB" id="T1EGJ1"/>
<keyword evidence="10" id="KW-1185">Reference proteome</keyword>
<feature type="domain" description="Phosphatidic acid phosphatase type 2/haloperoxidase" evidence="7">
    <location>
        <begin position="95"/>
        <end position="244"/>
    </location>
</feature>
<dbReference type="InParanoid" id="T1EGJ1"/>
<dbReference type="EMBL" id="AMQM01008944">
    <property type="status" value="NOT_ANNOTATED_CDS"/>
    <property type="molecule type" value="Genomic_DNA"/>
</dbReference>
<evidence type="ECO:0000259" key="7">
    <source>
        <dbReference type="SMART" id="SM00014"/>
    </source>
</evidence>
<dbReference type="SMART" id="SM00014">
    <property type="entry name" value="acidPPc"/>
    <property type="match status" value="1"/>
</dbReference>
<evidence type="ECO:0000313" key="10">
    <source>
        <dbReference type="Proteomes" id="UP000015101"/>
    </source>
</evidence>
<evidence type="ECO:0000256" key="1">
    <source>
        <dbReference type="ARBA" id="ARBA00004141"/>
    </source>
</evidence>
<dbReference type="PANTHER" id="PTHR10165:SF103">
    <property type="entry name" value="PHOSPHOLIPID PHOSPHATASE HOMOLOG 1.2 HOMOLOG"/>
    <property type="match status" value="1"/>
</dbReference>
<evidence type="ECO:0000313" key="8">
    <source>
        <dbReference type="EMBL" id="ESO10397.1"/>
    </source>
</evidence>
<dbReference type="InterPro" id="IPR036938">
    <property type="entry name" value="PAP2/HPO_sf"/>
</dbReference>
<dbReference type="InterPro" id="IPR043216">
    <property type="entry name" value="PAP-like"/>
</dbReference>
<evidence type="ECO:0000256" key="5">
    <source>
        <dbReference type="ARBA" id="ARBA00023136"/>
    </source>
</evidence>
<keyword evidence="3 6" id="KW-0812">Transmembrane</keyword>
<dbReference type="KEGG" id="hro:HELRODRAFT_116983"/>
<comment type="similarity">
    <text evidence="2">Belongs to the PA-phosphatase related phosphoesterase family.</text>
</comment>
<evidence type="ECO:0000313" key="9">
    <source>
        <dbReference type="EnsemblMetazoa" id="HelroP116983"/>
    </source>
</evidence>
<organism evidence="9 10">
    <name type="scientific">Helobdella robusta</name>
    <name type="common">Californian leech</name>
    <dbReference type="NCBI Taxonomy" id="6412"/>
    <lineage>
        <taxon>Eukaryota</taxon>
        <taxon>Metazoa</taxon>
        <taxon>Spiralia</taxon>
        <taxon>Lophotrochozoa</taxon>
        <taxon>Annelida</taxon>
        <taxon>Clitellata</taxon>
        <taxon>Hirudinea</taxon>
        <taxon>Rhynchobdellida</taxon>
        <taxon>Glossiphoniidae</taxon>
        <taxon>Helobdella</taxon>
    </lineage>
</organism>
<feature type="transmembrane region" description="Helical" evidence="6">
    <location>
        <begin position="166"/>
        <end position="186"/>
    </location>
</feature>
<dbReference type="GO" id="GO:0046839">
    <property type="term" value="P:phospholipid dephosphorylation"/>
    <property type="evidence" value="ECO:0000318"/>
    <property type="project" value="GO_Central"/>
</dbReference>
<dbReference type="SUPFAM" id="SSF48317">
    <property type="entry name" value="Acid phosphatase/Vanadium-dependent haloperoxidase"/>
    <property type="match status" value="1"/>
</dbReference>
<dbReference type="GO" id="GO:0005886">
    <property type="term" value="C:plasma membrane"/>
    <property type="evidence" value="ECO:0000318"/>
    <property type="project" value="GO_Central"/>
</dbReference>
<accession>T1EGJ1</accession>
<dbReference type="PANTHER" id="PTHR10165">
    <property type="entry name" value="LIPID PHOSPHATE PHOSPHATASE"/>
    <property type="match status" value="1"/>
</dbReference>
<sequence>MNISSSPVALPWIVLEVVINKPFKRGFFCNDESIKHPYLKNTVDYRIMVGVSVAAAFVLVTVCEAVLNHTRQEAPFEVTDSRSIPHFFLEIYRFYGIFIFGIFIQQSVVNIGKYTIGRLRPHFLTVCNPDYSKINCTLSNSSETIFAYVENFECSVREEKITDSRLSFPSGHSCYAAYVAVYFIIYLQSRWTHRMTALLKHTCQAVLANTAVFVCLSRISDYKHHPTDVLAGSLLGFIIGALMGMNVTKLFTMKSIVRRLQSNHPHPIYATNVPVASKM</sequence>
<dbReference type="RefSeq" id="XP_009011509.1">
    <property type="nucleotide sequence ID" value="XM_009013261.1"/>
</dbReference>
<evidence type="ECO:0000256" key="4">
    <source>
        <dbReference type="ARBA" id="ARBA00022989"/>
    </source>
</evidence>
<dbReference type="FunCoup" id="T1EGJ1">
    <property type="interactions" value="237"/>
</dbReference>
<proteinExistence type="inferred from homology"/>
<dbReference type="EMBL" id="KB095880">
    <property type="protein sequence ID" value="ESO10397.1"/>
    <property type="molecule type" value="Genomic_DNA"/>
</dbReference>
<feature type="transmembrane region" description="Helical" evidence="6">
    <location>
        <begin position="231"/>
        <end position="251"/>
    </location>
</feature>
<protein>
    <recommendedName>
        <fullName evidence="7">Phosphatidic acid phosphatase type 2/haloperoxidase domain-containing protein</fullName>
    </recommendedName>
</protein>
<reference evidence="9" key="3">
    <citation type="submission" date="2015-06" db="UniProtKB">
        <authorList>
            <consortium name="EnsemblMetazoa"/>
        </authorList>
    </citation>
    <scope>IDENTIFICATION</scope>
</reference>
<dbReference type="HOGENOM" id="CLU_021458_3_2_1"/>
<reference evidence="10" key="1">
    <citation type="submission" date="2012-12" db="EMBL/GenBank/DDBJ databases">
        <authorList>
            <person name="Hellsten U."/>
            <person name="Grimwood J."/>
            <person name="Chapman J.A."/>
            <person name="Shapiro H."/>
            <person name="Aerts A."/>
            <person name="Otillar R.P."/>
            <person name="Terry A.Y."/>
            <person name="Boore J.L."/>
            <person name="Simakov O."/>
            <person name="Marletaz F."/>
            <person name="Cho S.-J."/>
            <person name="Edsinger-Gonzales E."/>
            <person name="Havlak P."/>
            <person name="Kuo D.-H."/>
            <person name="Larsson T."/>
            <person name="Lv J."/>
            <person name="Arendt D."/>
            <person name="Savage R."/>
            <person name="Osoegawa K."/>
            <person name="de Jong P."/>
            <person name="Lindberg D.R."/>
            <person name="Seaver E.C."/>
            <person name="Weisblat D.A."/>
            <person name="Putnam N.H."/>
            <person name="Grigoriev I.V."/>
            <person name="Rokhsar D.S."/>
        </authorList>
    </citation>
    <scope>NUCLEOTIDE SEQUENCE</scope>
</reference>
<dbReference type="Proteomes" id="UP000015101">
    <property type="component" value="Unassembled WGS sequence"/>
</dbReference>
<dbReference type="STRING" id="6412.T1EGJ1"/>
<dbReference type="CTD" id="20195693"/>
<gene>
    <name evidence="9" type="primary">20195693</name>
    <name evidence="8" type="ORF">HELRODRAFT_116983</name>
</gene>
<reference evidence="8 10" key="2">
    <citation type="journal article" date="2013" name="Nature">
        <title>Insights into bilaterian evolution from three spiralian genomes.</title>
        <authorList>
            <person name="Simakov O."/>
            <person name="Marletaz F."/>
            <person name="Cho S.J."/>
            <person name="Edsinger-Gonzales E."/>
            <person name="Havlak P."/>
            <person name="Hellsten U."/>
            <person name="Kuo D.H."/>
            <person name="Larsson T."/>
            <person name="Lv J."/>
            <person name="Arendt D."/>
            <person name="Savage R."/>
            <person name="Osoegawa K."/>
            <person name="de Jong P."/>
            <person name="Grimwood J."/>
            <person name="Chapman J.A."/>
            <person name="Shapiro H."/>
            <person name="Aerts A."/>
            <person name="Otillar R.P."/>
            <person name="Terry A.Y."/>
            <person name="Boore J.L."/>
            <person name="Grigoriev I.V."/>
            <person name="Lindberg D.R."/>
            <person name="Seaver E.C."/>
            <person name="Weisblat D.A."/>
            <person name="Putnam N.H."/>
            <person name="Rokhsar D.S."/>
        </authorList>
    </citation>
    <scope>NUCLEOTIDE SEQUENCE</scope>
</reference>
<dbReference type="OrthoDB" id="8907274at2759"/>
<dbReference type="GO" id="GO:0006644">
    <property type="term" value="P:phospholipid metabolic process"/>
    <property type="evidence" value="ECO:0000318"/>
    <property type="project" value="GO_Central"/>
</dbReference>
<dbReference type="eggNOG" id="KOG3030">
    <property type="taxonomic scope" value="Eukaryota"/>
</dbReference>
<dbReference type="GO" id="GO:0008195">
    <property type="term" value="F:phosphatidate phosphatase activity"/>
    <property type="evidence" value="ECO:0000318"/>
    <property type="project" value="GO_Central"/>
</dbReference>
<dbReference type="OMA" id="VENFECS"/>
<evidence type="ECO:0000256" key="2">
    <source>
        <dbReference type="ARBA" id="ARBA00008816"/>
    </source>
</evidence>
<dbReference type="GO" id="GO:0007165">
    <property type="term" value="P:signal transduction"/>
    <property type="evidence" value="ECO:0000318"/>
    <property type="project" value="GO_Central"/>
</dbReference>
<keyword evidence="5 6" id="KW-0472">Membrane</keyword>
<dbReference type="Pfam" id="PF01569">
    <property type="entry name" value="PAP2"/>
    <property type="match status" value="1"/>
</dbReference>
<comment type="subcellular location">
    <subcellularLocation>
        <location evidence="1">Membrane</location>
        <topology evidence="1">Multi-pass membrane protein</topology>
    </subcellularLocation>
</comment>
<evidence type="ECO:0000256" key="3">
    <source>
        <dbReference type="ARBA" id="ARBA00022692"/>
    </source>
</evidence>
<evidence type="ECO:0000256" key="6">
    <source>
        <dbReference type="SAM" id="Phobius"/>
    </source>
</evidence>
<dbReference type="GeneID" id="20195693"/>
<dbReference type="Gene3D" id="1.20.144.10">
    <property type="entry name" value="Phosphatidic acid phosphatase type 2/haloperoxidase"/>
    <property type="match status" value="1"/>
</dbReference>
<dbReference type="EnsemblMetazoa" id="HelroT116983">
    <property type="protein sequence ID" value="HelroP116983"/>
    <property type="gene ID" value="HelroG116983"/>
</dbReference>
<keyword evidence="4 6" id="KW-1133">Transmembrane helix</keyword>
<feature type="transmembrane region" description="Helical" evidence="6">
    <location>
        <begin position="87"/>
        <end position="104"/>
    </location>
</feature>
<dbReference type="InterPro" id="IPR000326">
    <property type="entry name" value="PAP2/HPO"/>
</dbReference>
<feature type="transmembrane region" description="Helical" evidence="6">
    <location>
        <begin position="47"/>
        <end position="67"/>
    </location>
</feature>